<evidence type="ECO:0000313" key="2">
    <source>
        <dbReference type="Proteomes" id="UP000055024"/>
    </source>
</evidence>
<accession>A0A0V1HNR9</accession>
<comment type="caution">
    <text evidence="1">The sequence shown here is derived from an EMBL/GenBank/DDBJ whole genome shotgun (WGS) entry which is preliminary data.</text>
</comment>
<evidence type="ECO:0000313" key="1">
    <source>
        <dbReference type="EMBL" id="KRZ12169.1"/>
    </source>
</evidence>
<reference evidence="1 2" key="1">
    <citation type="submission" date="2015-01" db="EMBL/GenBank/DDBJ databases">
        <title>Evolution of Trichinella species and genotypes.</title>
        <authorList>
            <person name="Korhonen P.K."/>
            <person name="Edoardo P."/>
            <person name="Giuseppe L.R."/>
            <person name="Gasser R.B."/>
        </authorList>
    </citation>
    <scope>NUCLEOTIDE SEQUENCE [LARGE SCALE GENOMIC DNA]</scope>
    <source>
        <strain evidence="1">ISS1029</strain>
    </source>
</reference>
<protein>
    <submittedName>
        <fullName evidence="1">Uncharacterized protein</fullName>
    </submittedName>
</protein>
<keyword evidence="2" id="KW-1185">Reference proteome</keyword>
<dbReference type="Proteomes" id="UP000055024">
    <property type="component" value="Unassembled WGS sequence"/>
</dbReference>
<dbReference type="OrthoDB" id="10596113at2759"/>
<gene>
    <name evidence="1" type="ORF">T11_11316</name>
</gene>
<dbReference type="AlphaFoldDB" id="A0A0V1HNR9"/>
<proteinExistence type="predicted"/>
<dbReference type="EMBL" id="JYDP01000043">
    <property type="protein sequence ID" value="KRZ12169.1"/>
    <property type="molecule type" value="Genomic_DNA"/>
</dbReference>
<organism evidence="1 2">
    <name type="scientific">Trichinella zimbabwensis</name>
    <dbReference type="NCBI Taxonomy" id="268475"/>
    <lineage>
        <taxon>Eukaryota</taxon>
        <taxon>Metazoa</taxon>
        <taxon>Ecdysozoa</taxon>
        <taxon>Nematoda</taxon>
        <taxon>Enoplea</taxon>
        <taxon>Dorylaimia</taxon>
        <taxon>Trichinellida</taxon>
        <taxon>Trichinellidae</taxon>
        <taxon>Trichinella</taxon>
    </lineage>
</organism>
<name>A0A0V1HNR9_9BILA</name>
<sequence length="120" mass="14183">MNIFNVCGDTNFQLIYCIQKYATWATKINCYEHLTSLILPVNRIIAFDWQKLIYLLFTIDEMLRKLEYKTFAQHSRNTCFFNSYAPLIPYNLTQLPANCMGYHRTSTDLHVNYAINYSFG</sequence>